<organism evidence="2 3">
    <name type="scientific">Arthroderma otae (strain ATCC MYA-4605 / CBS 113480)</name>
    <name type="common">Microsporum canis</name>
    <dbReference type="NCBI Taxonomy" id="554155"/>
    <lineage>
        <taxon>Eukaryota</taxon>
        <taxon>Fungi</taxon>
        <taxon>Dikarya</taxon>
        <taxon>Ascomycota</taxon>
        <taxon>Pezizomycotina</taxon>
        <taxon>Eurotiomycetes</taxon>
        <taxon>Eurotiomycetidae</taxon>
        <taxon>Onygenales</taxon>
        <taxon>Arthrodermataceae</taxon>
        <taxon>Microsporum</taxon>
    </lineage>
</organism>
<gene>
    <name evidence="2" type="ORF">MCYG_01253</name>
</gene>
<feature type="compositionally biased region" description="Low complexity" evidence="1">
    <location>
        <begin position="15"/>
        <end position="28"/>
    </location>
</feature>
<dbReference type="OrthoDB" id="4172231at2759"/>
<protein>
    <submittedName>
        <fullName evidence="2">Uncharacterized protein</fullName>
    </submittedName>
</protein>
<feature type="region of interest" description="Disordered" evidence="1">
    <location>
        <begin position="1"/>
        <end position="42"/>
    </location>
</feature>
<dbReference type="RefSeq" id="XP_002851149.1">
    <property type="nucleotide sequence ID" value="XM_002851103.1"/>
</dbReference>
<dbReference type="GeneID" id="9228770"/>
<dbReference type="EMBL" id="DS995701">
    <property type="protein sequence ID" value="EEQ28365.1"/>
    <property type="molecule type" value="Genomic_DNA"/>
</dbReference>
<sequence length="512" mass="57950">MSFFKGIHFRHRASSSDNDSSPDNGDASQANTPLIGRRRQARGDGNKAIMATALREHPDDIKQSVHAVKTFLAARLAVKCHSCRSNITDNFCVRDWMRRWPEGAQGNPKKGCYLCAATCSSCKALTCLGCGRKVRQSKNPHEIEGYYIDWCCGDGRLFGIWLLLARYDRVEIRWQASSSTTENTYTLARDKNGESSRKTQDSRGIGYADNSRIRYSPFATLFYDGPGSPSVSLNRPLRFRGSDEREDEFVGKVFDFVGRMIPGPANKNLPSELHAMLQLGLLLDKVADLLRNDSLDNVTKRRHVYKAAFGLVAKLGSHPDLIDLVKGARYHKQQTPGLKPLSSSKPLHESPPLLDKALLSLSLLRATILPLAVERICLAAVRASFLSTLPFQRMGLRRVASRPAHKQALTRSGKPFTRSMEFPGTRESLRRAMPRRYVEKIQPQIVAAGMLHWLFKPRRRHGIWEKEIRAHFRYNEAKILANFEKWAKENPVLKFQGLVQELKRGIEDINRR</sequence>
<feature type="region of interest" description="Disordered" evidence="1">
    <location>
        <begin position="185"/>
        <end position="204"/>
    </location>
</feature>
<dbReference type="AlphaFoldDB" id="C5FEP1"/>
<feature type="compositionally biased region" description="Basic and acidic residues" evidence="1">
    <location>
        <begin position="188"/>
        <end position="201"/>
    </location>
</feature>
<proteinExistence type="predicted"/>
<accession>C5FEP1</accession>
<name>C5FEP1_ARTOC</name>
<evidence type="ECO:0000256" key="1">
    <source>
        <dbReference type="SAM" id="MobiDB-lite"/>
    </source>
</evidence>
<dbReference type="VEuPathDB" id="FungiDB:MCYG_01253"/>
<evidence type="ECO:0000313" key="2">
    <source>
        <dbReference type="EMBL" id="EEQ28365.1"/>
    </source>
</evidence>
<dbReference type="eggNOG" id="KOG0895">
    <property type="taxonomic scope" value="Eukaryota"/>
</dbReference>
<dbReference type="HOGENOM" id="CLU_532042_0_0_1"/>
<evidence type="ECO:0000313" key="3">
    <source>
        <dbReference type="Proteomes" id="UP000002035"/>
    </source>
</evidence>
<dbReference type="Proteomes" id="UP000002035">
    <property type="component" value="Unassembled WGS sequence"/>
</dbReference>
<reference evidence="3" key="1">
    <citation type="journal article" date="2012" name="MBio">
        <title>Comparative genome analysis of Trichophyton rubrum and related dermatophytes reveals candidate genes involved in infection.</title>
        <authorList>
            <person name="Martinez D.A."/>
            <person name="Oliver B.G."/>
            <person name="Graeser Y."/>
            <person name="Goldberg J.M."/>
            <person name="Li W."/>
            <person name="Martinez-Rossi N.M."/>
            <person name="Monod M."/>
            <person name="Shelest E."/>
            <person name="Barton R.C."/>
            <person name="Birch E."/>
            <person name="Brakhage A.A."/>
            <person name="Chen Z."/>
            <person name="Gurr S.J."/>
            <person name="Heiman D."/>
            <person name="Heitman J."/>
            <person name="Kosti I."/>
            <person name="Rossi A."/>
            <person name="Saif S."/>
            <person name="Samalova M."/>
            <person name="Saunders C.W."/>
            <person name="Shea T."/>
            <person name="Summerbell R.C."/>
            <person name="Xu J."/>
            <person name="Young S."/>
            <person name="Zeng Q."/>
            <person name="Birren B.W."/>
            <person name="Cuomo C.A."/>
            <person name="White T.C."/>
        </authorList>
    </citation>
    <scope>NUCLEOTIDE SEQUENCE [LARGE SCALE GENOMIC DNA]</scope>
    <source>
        <strain evidence="3">ATCC MYA-4605 / CBS 113480</strain>
    </source>
</reference>
<keyword evidence="3" id="KW-1185">Reference proteome</keyword>